<gene>
    <name evidence="1" type="ORF">FNW02_15740</name>
</gene>
<evidence type="ECO:0000313" key="1">
    <source>
        <dbReference type="EMBL" id="MBD6617240.1"/>
    </source>
</evidence>
<dbReference type="AlphaFoldDB" id="A0AA40SY50"/>
<organism evidence="1 2">
    <name type="scientific">Komarekiella delphini-convector SJRDD-AB1</name>
    <dbReference type="NCBI Taxonomy" id="2593771"/>
    <lineage>
        <taxon>Bacteria</taxon>
        <taxon>Bacillati</taxon>
        <taxon>Cyanobacteriota</taxon>
        <taxon>Cyanophyceae</taxon>
        <taxon>Nostocales</taxon>
        <taxon>Nostocaceae</taxon>
        <taxon>Komarekiella</taxon>
        <taxon>Komarekiella delphini-convector</taxon>
    </lineage>
</organism>
<dbReference type="Proteomes" id="UP001165986">
    <property type="component" value="Unassembled WGS sequence"/>
</dbReference>
<protein>
    <submittedName>
        <fullName evidence="1">Uncharacterized protein</fullName>
    </submittedName>
</protein>
<reference evidence="1" key="1">
    <citation type="submission" date="2019-07" db="EMBL/GenBank/DDBJ databases">
        <title>Toxilogical consequences of a new and cryptic species of cyanobacteria (Komarekiella delphini-convector) recovered from the epidermis of a bottlenose dolphin and 1500 ft. in the air.</title>
        <authorList>
            <person name="Brown A.O."/>
            <person name="Dvorak P."/>
            <person name="Villanueva C.D."/>
            <person name="Foss A.J."/>
            <person name="Garvey A.D."/>
            <person name="Gibson Q.A."/>
            <person name="Johansen J.R."/>
            <person name="Casamatta D.A."/>
        </authorList>
    </citation>
    <scope>NUCLEOTIDE SEQUENCE</scope>
    <source>
        <strain evidence="1">SJRDD-AB1</strain>
    </source>
</reference>
<name>A0AA40SY50_9NOST</name>
<accession>A0AA40SY50</accession>
<dbReference type="RefSeq" id="WP_191758460.1">
    <property type="nucleotide sequence ID" value="NZ_VJXY01000015.1"/>
</dbReference>
<evidence type="ECO:0000313" key="2">
    <source>
        <dbReference type="Proteomes" id="UP001165986"/>
    </source>
</evidence>
<sequence>MYLPKHSRKRGVVLSSYGLQKLKTAKSQAEIRENASKRYTLAALNFRTELTPNTLMKVLAGDVGVDKHTLSRCFKAFNLVLEREDYEQQAENQTAVITSNLLPISVSPSQNSLAAGAGQFKKQNYVDWSKAPDV</sequence>
<proteinExistence type="predicted"/>
<dbReference type="EMBL" id="VJXY01000015">
    <property type="protein sequence ID" value="MBD6617240.1"/>
    <property type="molecule type" value="Genomic_DNA"/>
</dbReference>
<comment type="caution">
    <text evidence="1">The sequence shown here is derived from an EMBL/GenBank/DDBJ whole genome shotgun (WGS) entry which is preliminary data.</text>
</comment>
<keyword evidence="2" id="KW-1185">Reference proteome</keyword>